<evidence type="ECO:0000256" key="1">
    <source>
        <dbReference type="ARBA" id="ARBA00004651"/>
    </source>
</evidence>
<feature type="transmembrane region" description="Helical" evidence="6">
    <location>
        <begin position="27"/>
        <end position="45"/>
    </location>
</feature>
<dbReference type="PANTHER" id="PTHR39087:SF2">
    <property type="entry name" value="UPF0104 MEMBRANE PROTEIN MJ1595"/>
    <property type="match status" value="1"/>
</dbReference>
<dbReference type="Pfam" id="PF03706">
    <property type="entry name" value="LPG_synthase_TM"/>
    <property type="match status" value="1"/>
</dbReference>
<evidence type="ECO:0000256" key="5">
    <source>
        <dbReference type="ARBA" id="ARBA00023136"/>
    </source>
</evidence>
<feature type="transmembrane region" description="Helical" evidence="6">
    <location>
        <begin position="141"/>
        <end position="164"/>
    </location>
</feature>
<sequence>MSAGLAPAAPAPEDGEPTGRLARLWAFARRPLIVLFFLGVAALLVSQARQIDWAEVSQALRRLPTFTLAAALALAAVSYLTYTSYDLLGRAWTRHTLPRRQTLGVAFISYAFNLNLGALVGGMAFRLRLYTRLGLSQARTLKVLALSMTTNWLGYAALAGALLLADVVRLPTRWSMGPLALQLLGAALISVVLAYGLACAFSRRRRFTVRGHTLELPSARLAGLQLLLSMGNWLLMGLLVHVLLQQRLPWAEVQGALLMAAVAGVVTHVPAGLGVLEAVFIALLGRQLPHGEILAALLAYRVIYYLAPLGLATAWHLRLEAQARR</sequence>
<evidence type="ECO:0000256" key="6">
    <source>
        <dbReference type="SAM" id="Phobius"/>
    </source>
</evidence>
<evidence type="ECO:0008006" key="9">
    <source>
        <dbReference type="Google" id="ProtNLM"/>
    </source>
</evidence>
<dbReference type="OrthoDB" id="5998304at2"/>
<keyword evidence="4 6" id="KW-1133">Transmembrane helix</keyword>
<feature type="transmembrane region" description="Helical" evidence="6">
    <location>
        <begin position="221"/>
        <end position="244"/>
    </location>
</feature>
<comment type="caution">
    <text evidence="7">The sequence shown here is derived from an EMBL/GenBank/DDBJ whole genome shotgun (WGS) entry which is preliminary data.</text>
</comment>
<dbReference type="RefSeq" id="WP_104302612.1">
    <property type="nucleotide sequence ID" value="NZ_PSNX01000008.1"/>
</dbReference>
<keyword evidence="2" id="KW-1003">Cell membrane</keyword>
<evidence type="ECO:0000313" key="7">
    <source>
        <dbReference type="EMBL" id="PPE66329.1"/>
    </source>
</evidence>
<proteinExistence type="predicted"/>
<evidence type="ECO:0000313" key="8">
    <source>
        <dbReference type="Proteomes" id="UP000238605"/>
    </source>
</evidence>
<keyword evidence="8" id="KW-1185">Reference proteome</keyword>
<feature type="transmembrane region" description="Helical" evidence="6">
    <location>
        <begin position="66"/>
        <end position="85"/>
    </location>
</feature>
<feature type="transmembrane region" description="Helical" evidence="6">
    <location>
        <begin position="105"/>
        <end position="129"/>
    </location>
</feature>
<feature type="transmembrane region" description="Helical" evidence="6">
    <location>
        <begin position="256"/>
        <end position="285"/>
    </location>
</feature>
<dbReference type="PANTHER" id="PTHR39087">
    <property type="entry name" value="UPF0104 MEMBRANE PROTEIN MJ1595"/>
    <property type="match status" value="1"/>
</dbReference>
<organism evidence="7 8">
    <name type="scientific">Caldimonas caldifontis</name>
    <dbReference type="NCBI Taxonomy" id="1452508"/>
    <lineage>
        <taxon>Bacteria</taxon>
        <taxon>Pseudomonadati</taxon>
        <taxon>Pseudomonadota</taxon>
        <taxon>Betaproteobacteria</taxon>
        <taxon>Burkholderiales</taxon>
        <taxon>Sphaerotilaceae</taxon>
        <taxon>Caldimonas</taxon>
    </lineage>
</organism>
<keyword evidence="5 6" id="KW-0472">Membrane</keyword>
<comment type="subcellular location">
    <subcellularLocation>
        <location evidence="1">Cell membrane</location>
        <topology evidence="1">Multi-pass membrane protein</topology>
    </subcellularLocation>
</comment>
<dbReference type="AlphaFoldDB" id="A0A2S5SUE3"/>
<dbReference type="InterPro" id="IPR022791">
    <property type="entry name" value="L-PG_synthase/AglD"/>
</dbReference>
<dbReference type="EMBL" id="PSNX01000008">
    <property type="protein sequence ID" value="PPE66329.1"/>
    <property type="molecule type" value="Genomic_DNA"/>
</dbReference>
<dbReference type="GO" id="GO:0005886">
    <property type="term" value="C:plasma membrane"/>
    <property type="evidence" value="ECO:0007669"/>
    <property type="project" value="UniProtKB-SubCell"/>
</dbReference>
<accession>A0A2S5SUE3</accession>
<name>A0A2S5SUE3_9BURK</name>
<feature type="transmembrane region" description="Helical" evidence="6">
    <location>
        <begin position="179"/>
        <end position="201"/>
    </location>
</feature>
<keyword evidence="3 6" id="KW-0812">Transmembrane</keyword>
<evidence type="ECO:0000256" key="3">
    <source>
        <dbReference type="ARBA" id="ARBA00022692"/>
    </source>
</evidence>
<dbReference type="Proteomes" id="UP000238605">
    <property type="component" value="Unassembled WGS sequence"/>
</dbReference>
<gene>
    <name evidence="7" type="ORF">C1704_10165</name>
</gene>
<reference evidence="7 8" key="1">
    <citation type="submission" date="2018-02" db="EMBL/GenBank/DDBJ databases">
        <title>Reclassifiation of [Polyangium] brachysporum DSM 7029 as Guopingzhaonella breviflexa gen. nov., sp. nov., a member of the family Comamonadaceae.</title>
        <authorList>
            <person name="Tang B."/>
        </authorList>
    </citation>
    <scope>NUCLEOTIDE SEQUENCE [LARGE SCALE GENOMIC DNA]</scope>
    <source>
        <strain evidence="7 8">BCRC 80649</strain>
    </source>
</reference>
<feature type="transmembrane region" description="Helical" evidence="6">
    <location>
        <begin position="297"/>
        <end position="317"/>
    </location>
</feature>
<evidence type="ECO:0000256" key="4">
    <source>
        <dbReference type="ARBA" id="ARBA00022989"/>
    </source>
</evidence>
<protein>
    <recommendedName>
        <fullName evidence="9">Lysylphosphatidylglycerol synthetase family protein</fullName>
    </recommendedName>
</protein>
<evidence type="ECO:0000256" key="2">
    <source>
        <dbReference type="ARBA" id="ARBA00022475"/>
    </source>
</evidence>